<feature type="compositionally biased region" description="Pro residues" evidence="3">
    <location>
        <begin position="615"/>
        <end position="627"/>
    </location>
</feature>
<organism evidence="7 8">
    <name type="scientific">Aspergillus tanneri</name>
    <dbReference type="NCBI Taxonomy" id="1220188"/>
    <lineage>
        <taxon>Eukaryota</taxon>
        <taxon>Fungi</taxon>
        <taxon>Dikarya</taxon>
        <taxon>Ascomycota</taxon>
        <taxon>Pezizomycotina</taxon>
        <taxon>Eurotiomycetes</taxon>
        <taxon>Eurotiomycetidae</taxon>
        <taxon>Eurotiales</taxon>
        <taxon>Aspergillaceae</taxon>
        <taxon>Aspergillus</taxon>
        <taxon>Aspergillus subgen. Circumdati</taxon>
    </lineage>
</organism>
<dbReference type="Proteomes" id="UP000308092">
    <property type="component" value="Unassembled WGS sequence"/>
</dbReference>
<feature type="transmembrane region" description="Helical" evidence="4">
    <location>
        <begin position="503"/>
        <end position="526"/>
    </location>
</feature>
<dbReference type="EMBL" id="SOSA01000446">
    <property type="protein sequence ID" value="THC91108.1"/>
    <property type="molecule type" value="Genomic_DNA"/>
</dbReference>
<dbReference type="Proteomes" id="UP000324241">
    <property type="component" value="Unassembled WGS sequence"/>
</dbReference>
<evidence type="ECO:0000313" key="8">
    <source>
        <dbReference type="Proteomes" id="UP000308092"/>
    </source>
</evidence>
<evidence type="ECO:0000313" key="9">
    <source>
        <dbReference type="Proteomes" id="UP000324241"/>
    </source>
</evidence>
<evidence type="ECO:0000313" key="7">
    <source>
        <dbReference type="EMBL" id="THC91108.1"/>
    </source>
</evidence>
<dbReference type="PANTHER" id="PTHR46228">
    <property type="entry name" value="KELCH DOMAIN-CONTAINING PROTEIN"/>
    <property type="match status" value="1"/>
</dbReference>
<keyword evidence="1" id="KW-0880">Kelch repeat</keyword>
<dbReference type="InterPro" id="IPR011043">
    <property type="entry name" value="Gal_Oxase/kelch_b-propeller"/>
</dbReference>
<reference evidence="7 8" key="1">
    <citation type="submission" date="2019-03" db="EMBL/GenBank/DDBJ databases">
        <title>The genome sequence of a newly discovered highly antifungal drug resistant Aspergillus species, Aspergillus tanneri NIH 1004.</title>
        <authorList>
            <person name="Mounaud S."/>
            <person name="Singh I."/>
            <person name="Joardar V."/>
            <person name="Pakala S."/>
            <person name="Pakala S."/>
            <person name="Venepally P."/>
            <person name="Hoover J."/>
            <person name="Nierman W."/>
            <person name="Chung J."/>
            <person name="Losada L."/>
        </authorList>
    </citation>
    <scope>NUCLEOTIDE SEQUENCE [LARGE SCALE GENOMIC DNA]</scope>
    <source>
        <strain evidence="7 8">NIH1004</strain>
    </source>
</reference>
<dbReference type="SUPFAM" id="SSF50965">
    <property type="entry name" value="Galactose oxidase, central domain"/>
    <property type="match status" value="1"/>
</dbReference>
<reference evidence="6 9" key="2">
    <citation type="submission" date="2019-08" db="EMBL/GenBank/DDBJ databases">
        <title>The genome sequence of a newly discovered highly antifungal drug resistant Aspergillus species, Aspergillus tanneri NIH 1004.</title>
        <authorList>
            <person name="Mounaud S."/>
            <person name="Singh I."/>
            <person name="Joardar V."/>
            <person name="Pakala S."/>
            <person name="Pakala S."/>
            <person name="Venepally P."/>
            <person name="Chung J.K."/>
            <person name="Losada L."/>
            <person name="Nierman W.C."/>
        </authorList>
    </citation>
    <scope>NUCLEOTIDE SEQUENCE [LARGE SCALE GENOMIC DNA]</scope>
    <source>
        <strain evidence="6 9">NIH1004</strain>
    </source>
</reference>
<comment type="caution">
    <text evidence="7">The sequence shown here is derived from an EMBL/GenBank/DDBJ whole genome shotgun (WGS) entry which is preliminary data.</text>
</comment>
<feature type="compositionally biased region" description="Polar residues" evidence="3">
    <location>
        <begin position="564"/>
        <end position="594"/>
    </location>
</feature>
<feature type="chain" id="PRO_5036122091" evidence="5">
    <location>
        <begin position="21"/>
        <end position="729"/>
    </location>
</feature>
<dbReference type="OrthoDB" id="540004at2759"/>
<dbReference type="STRING" id="1220188.A0A4S3JA19"/>
<dbReference type="GeneID" id="54322725"/>
<keyword evidence="4" id="KW-1133">Transmembrane helix</keyword>
<proteinExistence type="predicted"/>
<sequence>MFVLHIVAALLWAGCSTAQAWKNQVNLSMCNWGQLRANAIRDTVYLDGGRLWWQEGYSDHSVQYSNDDNKQGRLYSLNLSSSFDRHSNLTALFGTLSKAGGIANNLAPNYRDGVMFANDNELYLYGGLLRLTNSQDEPAGDRVLGYERYQYGGYRSNWESGFVEDKLDNGVTRYLTNGAGVSAPSENLGFYISGMRAPDWGPIADDQSANQSSHRMIQVDLSTMRENQWSNRSLPDEVPARANAELVWLPVSQSGVLVAIGGVPYPEEIFRTDGLNRNQQTANQRDGPSFMQTVSVYDVAQDRWYLQNTTGDMPPALTQFCSVYASAADGSSHNIYIYGGYDGLKTDSAPSDDVYVLSVPSFEWIKLYSGEKRHGRRGHRCVKPYPDKMLVLGGVYRTASDCLDGGIVQVFNLNTGQFQDEYDPEKWSDYKVPDLVSGRIGGGAQGDADQRAPKSWTNSSLKDVFASKYTKTISSWYPYNRTDNGSTPTVSAVPDKKPSFPGWAGAIIGVVLGLLLVGGAVAFWCFHRRRHLRRGSQMTSEGKRSHIMRWMYAGSPGIEDGPKSTGTTASVSYQTQHPNDSAVDQSVATATSPRTIEAGSDPIYEMHDQSTTPPVELPTPFNNPSPSPTASDASSYGFVSPLSNTPARELDSAPTRLAHHRQVSSLSSTRSFSIANMIQEEGPRHSRRPRQVSDVSEASFSSEGTRLGETSSRLSTMGEDETDTREGSQ</sequence>
<feature type="signal peptide" evidence="5">
    <location>
        <begin position="1"/>
        <end position="20"/>
    </location>
</feature>
<keyword evidence="5" id="KW-0732">Signal</keyword>
<keyword evidence="4" id="KW-0812">Transmembrane</keyword>
<dbReference type="VEuPathDB" id="FungiDB:EYZ11_009422"/>
<dbReference type="RefSeq" id="XP_033430506.1">
    <property type="nucleotide sequence ID" value="XM_033564749.1"/>
</dbReference>
<evidence type="ECO:0000256" key="4">
    <source>
        <dbReference type="SAM" id="Phobius"/>
    </source>
</evidence>
<keyword evidence="2" id="KW-0677">Repeat</keyword>
<protein>
    <submittedName>
        <fullName evidence="7">Uncharacterized protein</fullName>
    </submittedName>
</protein>
<keyword evidence="8" id="KW-1185">Reference proteome</keyword>
<evidence type="ECO:0000256" key="1">
    <source>
        <dbReference type="ARBA" id="ARBA00022441"/>
    </source>
</evidence>
<accession>A0A4S3JA19</accession>
<dbReference type="Gene3D" id="2.120.10.80">
    <property type="entry name" value="Kelch-type beta propeller"/>
    <property type="match status" value="1"/>
</dbReference>
<dbReference type="PANTHER" id="PTHR46228:SF2">
    <property type="entry name" value="KELCH REPEAT PROTEIN (AFU_ORTHOLOGUE AFUA_4G14350)"/>
    <property type="match status" value="1"/>
</dbReference>
<dbReference type="AlphaFoldDB" id="A0A4S3JA19"/>
<gene>
    <name evidence="6" type="ORF">ATNIH1004_000023</name>
    <name evidence="7" type="ORF">EYZ11_009422</name>
</gene>
<feature type="region of interest" description="Disordered" evidence="3">
    <location>
        <begin position="554"/>
        <end position="729"/>
    </location>
</feature>
<evidence type="ECO:0000256" key="3">
    <source>
        <dbReference type="SAM" id="MobiDB-lite"/>
    </source>
</evidence>
<keyword evidence="4" id="KW-0472">Membrane</keyword>
<evidence type="ECO:0000313" key="6">
    <source>
        <dbReference type="EMBL" id="KAA8651145.1"/>
    </source>
</evidence>
<name>A0A4S3JA19_9EURO</name>
<evidence type="ECO:0000256" key="2">
    <source>
        <dbReference type="ARBA" id="ARBA00022737"/>
    </source>
</evidence>
<feature type="compositionally biased region" description="Polar residues" evidence="3">
    <location>
        <begin position="663"/>
        <end position="676"/>
    </location>
</feature>
<dbReference type="InterPro" id="IPR015915">
    <property type="entry name" value="Kelch-typ_b-propeller"/>
</dbReference>
<feature type="compositionally biased region" description="Polar residues" evidence="3">
    <location>
        <begin position="693"/>
        <end position="715"/>
    </location>
</feature>
<dbReference type="EMBL" id="QUQM01000002">
    <property type="protein sequence ID" value="KAA8651145.1"/>
    <property type="molecule type" value="Genomic_DNA"/>
</dbReference>
<evidence type="ECO:0000256" key="5">
    <source>
        <dbReference type="SAM" id="SignalP"/>
    </source>
</evidence>